<protein>
    <submittedName>
        <fullName evidence="2">Uncharacterized protein</fullName>
    </submittedName>
</protein>
<organism evidence="2 3">
    <name type="scientific">Athelia psychrophila</name>
    <dbReference type="NCBI Taxonomy" id="1759441"/>
    <lineage>
        <taxon>Eukaryota</taxon>
        <taxon>Fungi</taxon>
        <taxon>Dikarya</taxon>
        <taxon>Basidiomycota</taxon>
        <taxon>Agaricomycotina</taxon>
        <taxon>Agaricomycetes</taxon>
        <taxon>Agaricomycetidae</taxon>
        <taxon>Atheliales</taxon>
        <taxon>Atheliaceae</taxon>
        <taxon>Athelia</taxon>
    </lineage>
</organism>
<evidence type="ECO:0000256" key="1">
    <source>
        <dbReference type="SAM" id="MobiDB-lite"/>
    </source>
</evidence>
<reference evidence="2 3" key="1">
    <citation type="journal article" date="2016" name="Mol. Biol. Evol.">
        <title>Comparative Genomics of Early-Diverging Mushroom-Forming Fungi Provides Insights into the Origins of Lignocellulose Decay Capabilities.</title>
        <authorList>
            <person name="Nagy L.G."/>
            <person name="Riley R."/>
            <person name="Tritt A."/>
            <person name="Adam C."/>
            <person name="Daum C."/>
            <person name="Floudas D."/>
            <person name="Sun H."/>
            <person name="Yadav J.S."/>
            <person name="Pangilinan J."/>
            <person name="Larsson K.H."/>
            <person name="Matsuura K."/>
            <person name="Barry K."/>
            <person name="Labutti K."/>
            <person name="Kuo R."/>
            <person name="Ohm R.A."/>
            <person name="Bhattacharya S.S."/>
            <person name="Shirouzu T."/>
            <person name="Yoshinaga Y."/>
            <person name="Martin F.M."/>
            <person name="Grigoriev I.V."/>
            <person name="Hibbett D.S."/>
        </authorList>
    </citation>
    <scope>NUCLEOTIDE SEQUENCE [LARGE SCALE GENOMIC DNA]</scope>
    <source>
        <strain evidence="2 3">CBS 109695</strain>
    </source>
</reference>
<feature type="region of interest" description="Disordered" evidence="1">
    <location>
        <begin position="1"/>
        <end position="43"/>
    </location>
</feature>
<dbReference type="AlphaFoldDB" id="A0A166C9Z6"/>
<evidence type="ECO:0000313" key="2">
    <source>
        <dbReference type="EMBL" id="KZP13436.1"/>
    </source>
</evidence>
<keyword evidence="3" id="KW-1185">Reference proteome</keyword>
<proteinExistence type="predicted"/>
<dbReference type="EMBL" id="KV417632">
    <property type="protein sequence ID" value="KZP13436.1"/>
    <property type="molecule type" value="Genomic_DNA"/>
</dbReference>
<accession>A0A166C9Z6</accession>
<evidence type="ECO:0000313" key="3">
    <source>
        <dbReference type="Proteomes" id="UP000076532"/>
    </source>
</evidence>
<dbReference type="Proteomes" id="UP000076532">
    <property type="component" value="Unassembled WGS sequence"/>
</dbReference>
<sequence>MFKFRNPHPRSDEIPDYDQIVSSSGGTHSSDGKTRARSPVLSDDSRASFDTHAAVVSPDESRVVYVYHLDAHSVHLQIKIAVEKVDRHSSQHRFSLSIIAAGVERVICEPVVMNLFLDAHQLSFSAFIFPPKVSLPANCLYRLRVWLRTGQVDHRLFAEDDLWIGKDPDFRTIALASFAQFTSGAPFMLVYQGFVGKAQVAFIVRWRRCGQNIYAISMEYEAAGAGRVLFDDCRVKLDANADPQKIAFVVYSVPITSTPPNASHRLRVWIRTPASSTPSPTSSVNSLGTQTFVYQRIWKSDDFKLGGELYFQALGTKVVMGVMDAQGPKYERRSQALPISPPRSRFYAEGGVLESHFSDTDENL</sequence>
<name>A0A166C9Z6_9AGAM</name>
<feature type="compositionally biased region" description="Polar residues" evidence="1">
    <location>
        <begin position="20"/>
        <end position="29"/>
    </location>
</feature>
<gene>
    <name evidence="2" type="ORF">FIBSPDRAFT_936307</name>
</gene>
<dbReference type="OrthoDB" id="3210666at2759"/>